<dbReference type="Proteomes" id="UP001331761">
    <property type="component" value="Unassembled WGS sequence"/>
</dbReference>
<feature type="compositionally biased region" description="Basic and acidic residues" evidence="1">
    <location>
        <begin position="184"/>
        <end position="196"/>
    </location>
</feature>
<feature type="compositionally biased region" description="Basic and acidic residues" evidence="1">
    <location>
        <begin position="472"/>
        <end position="492"/>
    </location>
</feature>
<feature type="region of interest" description="Disordered" evidence="1">
    <location>
        <begin position="36"/>
        <end position="83"/>
    </location>
</feature>
<feature type="region of interest" description="Disordered" evidence="1">
    <location>
        <begin position="147"/>
        <end position="330"/>
    </location>
</feature>
<accession>A0AAN8IN59</accession>
<dbReference type="EMBL" id="WIXE01008146">
    <property type="protein sequence ID" value="KAK5979651.1"/>
    <property type="molecule type" value="Genomic_DNA"/>
</dbReference>
<feature type="compositionally biased region" description="Basic and acidic residues" evidence="1">
    <location>
        <begin position="147"/>
        <end position="161"/>
    </location>
</feature>
<dbReference type="AlphaFoldDB" id="A0AAN8IN59"/>
<evidence type="ECO:0000256" key="1">
    <source>
        <dbReference type="SAM" id="MobiDB-lite"/>
    </source>
</evidence>
<feature type="compositionally biased region" description="Basic and acidic residues" evidence="1">
    <location>
        <begin position="318"/>
        <end position="330"/>
    </location>
</feature>
<comment type="caution">
    <text evidence="2">The sequence shown here is derived from an EMBL/GenBank/DDBJ whole genome shotgun (WGS) entry which is preliminary data.</text>
</comment>
<feature type="compositionally biased region" description="Basic residues" evidence="1">
    <location>
        <begin position="36"/>
        <end position="55"/>
    </location>
</feature>
<evidence type="ECO:0000313" key="3">
    <source>
        <dbReference type="Proteomes" id="UP001331761"/>
    </source>
</evidence>
<proteinExistence type="predicted"/>
<evidence type="ECO:0000313" key="2">
    <source>
        <dbReference type="EMBL" id="KAK5979651.1"/>
    </source>
</evidence>
<feature type="region of interest" description="Disordered" evidence="1">
    <location>
        <begin position="347"/>
        <end position="522"/>
    </location>
</feature>
<gene>
    <name evidence="2" type="ORF">GCK32_006441</name>
</gene>
<reference evidence="2 3" key="1">
    <citation type="submission" date="2019-10" db="EMBL/GenBank/DDBJ databases">
        <title>Assembly and Annotation for the nematode Trichostrongylus colubriformis.</title>
        <authorList>
            <person name="Martin J."/>
        </authorList>
    </citation>
    <scope>NUCLEOTIDE SEQUENCE [LARGE SCALE GENOMIC DNA]</scope>
    <source>
        <strain evidence="2">G859</strain>
        <tissue evidence="2">Whole worm</tissue>
    </source>
</reference>
<feature type="compositionally biased region" description="Basic and acidic residues" evidence="1">
    <location>
        <begin position="347"/>
        <end position="393"/>
    </location>
</feature>
<name>A0AAN8IN59_TRICO</name>
<organism evidence="2 3">
    <name type="scientific">Trichostrongylus colubriformis</name>
    <name type="common">Black scour worm</name>
    <dbReference type="NCBI Taxonomy" id="6319"/>
    <lineage>
        <taxon>Eukaryota</taxon>
        <taxon>Metazoa</taxon>
        <taxon>Ecdysozoa</taxon>
        <taxon>Nematoda</taxon>
        <taxon>Chromadorea</taxon>
        <taxon>Rhabditida</taxon>
        <taxon>Rhabditina</taxon>
        <taxon>Rhabditomorpha</taxon>
        <taxon>Strongyloidea</taxon>
        <taxon>Trichostrongylidae</taxon>
        <taxon>Trichostrongylus</taxon>
    </lineage>
</organism>
<feature type="compositionally biased region" description="Basic and acidic residues" evidence="1">
    <location>
        <begin position="204"/>
        <end position="291"/>
    </location>
</feature>
<keyword evidence="3" id="KW-1185">Reference proteome</keyword>
<sequence length="565" mass="64083">MYATLNVILLLMSISTWYFINCKKFNYCKKRKRKIKRKGASVRRSQKSVSKKISKRSTPGTTSSRKSSRKMEDSSSPVSPGDLKRLTNMVKAFMAPRDPRRAELQYAERTPLGKLERIAKGEKRDTSDYATFDDILSDWKTEEGRKIKIEPKKEELDEKQKKIAAGAKRNKDDYPTMGDIMSDWDSKEDAKKKEVEQEQEDREEEKSAADASENDDKEKKDESPIKKESRENAEERESGARISKESVEKKKVKELTTTKVPESVRRDFGILEKRVKKNDDIERGRERKMEDGNEVGTPSAEKGSAEPRKKLLKQAKKVSREKAQEHELIKKESKEIAEAVGKIKNESKERPEVVANIDRESREKAQANEQFEKESKERAEVIEDVKAKEKLSCEKTPMTKIVSKDPMKRSPASVNSRGQVLAKKSPENGMKMGGGQKKSPVEEKGKVSSQQGYSGGKLKKTQSSGSEGQAQEGKEARRDEIKKRDEKEESSKPDCNGKSNAKKIGKPKAIMSKRDSKKKKVSSRNLLAFMIEILGLSEKVRDVEDMTVSCTLVHALLSKVKRTLN</sequence>
<protein>
    <submittedName>
        <fullName evidence="2">Uncharacterized protein</fullName>
    </submittedName>
</protein>